<feature type="non-terminal residue" evidence="1">
    <location>
        <position position="1"/>
    </location>
</feature>
<evidence type="ECO:0000313" key="1">
    <source>
        <dbReference type="EMBL" id="KKL25116.1"/>
    </source>
</evidence>
<proteinExistence type="predicted"/>
<protein>
    <submittedName>
        <fullName evidence="1">Uncharacterized protein</fullName>
    </submittedName>
</protein>
<gene>
    <name evidence="1" type="ORF">LCGC14_2408530</name>
</gene>
<organism evidence="1">
    <name type="scientific">marine sediment metagenome</name>
    <dbReference type="NCBI Taxonomy" id="412755"/>
    <lineage>
        <taxon>unclassified sequences</taxon>
        <taxon>metagenomes</taxon>
        <taxon>ecological metagenomes</taxon>
    </lineage>
</organism>
<accession>A0A0F9E5C5</accession>
<dbReference type="AlphaFoldDB" id="A0A0F9E5C5"/>
<name>A0A0F9E5C5_9ZZZZ</name>
<dbReference type="EMBL" id="LAZR01036335">
    <property type="protein sequence ID" value="KKL25116.1"/>
    <property type="molecule type" value="Genomic_DNA"/>
</dbReference>
<comment type="caution">
    <text evidence="1">The sequence shown here is derived from an EMBL/GenBank/DDBJ whole genome shotgun (WGS) entry which is preliminary data.</text>
</comment>
<reference evidence="1" key="1">
    <citation type="journal article" date="2015" name="Nature">
        <title>Complex archaea that bridge the gap between prokaryotes and eukaryotes.</title>
        <authorList>
            <person name="Spang A."/>
            <person name="Saw J.H."/>
            <person name="Jorgensen S.L."/>
            <person name="Zaremba-Niedzwiedzka K."/>
            <person name="Martijn J."/>
            <person name="Lind A.E."/>
            <person name="van Eijk R."/>
            <person name="Schleper C."/>
            <person name="Guy L."/>
            <person name="Ettema T.J."/>
        </authorList>
    </citation>
    <scope>NUCLEOTIDE SEQUENCE</scope>
</reference>
<sequence>PKRCRSGYRLSYPQWQKVYNVGLRVVIGTEETLQVAVGEKQ</sequence>